<keyword evidence="1" id="KW-1133">Transmembrane helix</keyword>
<reference evidence="2 3" key="1">
    <citation type="submission" date="2020-02" db="EMBL/GenBank/DDBJ databases">
        <authorList>
            <person name="Criscuolo A."/>
        </authorList>
    </citation>
    <scope>NUCLEOTIDE SEQUENCE [LARGE SCALE GENOMIC DNA]</scope>
    <source>
        <strain evidence="2">CIP105534</strain>
    </source>
</reference>
<dbReference type="AlphaFoldDB" id="A0A6J4GXI9"/>
<gene>
    <name evidence="2" type="ORF">FLA105534_04311</name>
</gene>
<dbReference type="RefSeq" id="WP_173972819.1">
    <property type="nucleotide sequence ID" value="NZ_CADCSU010000164.1"/>
</dbReference>
<evidence type="ECO:0000313" key="2">
    <source>
        <dbReference type="EMBL" id="CAA9202909.1"/>
    </source>
</evidence>
<dbReference type="EMBL" id="CADCSU010000164">
    <property type="protein sequence ID" value="CAA9202909.1"/>
    <property type="molecule type" value="Genomic_DNA"/>
</dbReference>
<accession>A0A6J4GXI9</accession>
<keyword evidence="1" id="KW-0812">Transmembrane</keyword>
<name>A0A6J4GXI9_9FLAO</name>
<protein>
    <submittedName>
        <fullName evidence="2">Uncharacterized protein</fullName>
    </submittedName>
</protein>
<sequence length="55" mass="6386">MAEIKIEKKKPVWPWIVVVLLISAIVYYIFLRDNETQTDNSTQIENTTSTDNTTN</sequence>
<evidence type="ECO:0000313" key="3">
    <source>
        <dbReference type="Proteomes" id="UP000479938"/>
    </source>
</evidence>
<proteinExistence type="predicted"/>
<keyword evidence="1" id="KW-0472">Membrane</keyword>
<keyword evidence="3" id="KW-1185">Reference proteome</keyword>
<dbReference type="Proteomes" id="UP000479938">
    <property type="component" value="Unassembled WGS sequence"/>
</dbReference>
<organism evidence="2 3">
    <name type="scientific">Flavobacterium bizetiae</name>
    <dbReference type="NCBI Taxonomy" id="2704140"/>
    <lineage>
        <taxon>Bacteria</taxon>
        <taxon>Pseudomonadati</taxon>
        <taxon>Bacteroidota</taxon>
        <taxon>Flavobacteriia</taxon>
        <taxon>Flavobacteriales</taxon>
        <taxon>Flavobacteriaceae</taxon>
        <taxon>Flavobacterium</taxon>
    </lineage>
</organism>
<evidence type="ECO:0000256" key="1">
    <source>
        <dbReference type="SAM" id="Phobius"/>
    </source>
</evidence>
<feature type="transmembrane region" description="Helical" evidence="1">
    <location>
        <begin position="12"/>
        <end position="30"/>
    </location>
</feature>